<accession>E1WZS0</accession>
<name>E1WZS0_HALMS</name>
<dbReference type="STRING" id="862908.BMS_1391"/>
<sequence length="155" mass="17954">MKKKIFFTLALIVLILGATSWGLLNYNYSKGYRSGTLVKITTKGMFYKTYEGTLDLGSGDQLTWDFSIHDQELGKQLEKNAGRMVRLEYRELLYKVFYSTKYDVTSWAVVREAGTENFCRLVNIMRKSRIVVEKVKSLMSTYDASLLEQVRKCQN</sequence>
<proteinExistence type="predicted"/>
<dbReference type="AlphaFoldDB" id="E1WZS0"/>
<dbReference type="HOGENOM" id="CLU_1693053_0_0_7"/>
<evidence type="ECO:0000313" key="1">
    <source>
        <dbReference type="EMBL" id="CBW26256.1"/>
    </source>
</evidence>
<protein>
    <submittedName>
        <fullName evidence="1">Membrane protein</fullName>
    </submittedName>
</protein>
<dbReference type="EMBL" id="FQ312005">
    <property type="protein sequence ID" value="CBW26256.1"/>
    <property type="molecule type" value="Genomic_DNA"/>
</dbReference>
<keyword evidence="2" id="KW-1185">Reference proteome</keyword>
<evidence type="ECO:0000313" key="2">
    <source>
        <dbReference type="Proteomes" id="UP000008963"/>
    </source>
</evidence>
<dbReference type="KEGG" id="bmx:BMS_1391"/>
<dbReference type="Proteomes" id="UP000008963">
    <property type="component" value="Chromosome"/>
</dbReference>
<dbReference type="PATRIC" id="fig|862908.3.peg.1323"/>
<organism evidence="1 2">
    <name type="scientific">Halobacteriovorax marinus (strain ATCC BAA-682 / DSM 15412 / SJ)</name>
    <name type="common">Bacteriovorax marinus</name>
    <dbReference type="NCBI Taxonomy" id="862908"/>
    <lineage>
        <taxon>Bacteria</taxon>
        <taxon>Pseudomonadati</taxon>
        <taxon>Bdellovibrionota</taxon>
        <taxon>Bacteriovoracia</taxon>
        <taxon>Bacteriovoracales</taxon>
        <taxon>Halobacteriovoraceae</taxon>
        <taxon>Halobacteriovorax</taxon>
    </lineage>
</organism>
<dbReference type="RefSeq" id="WP_014244040.1">
    <property type="nucleotide sequence ID" value="NC_016620.1"/>
</dbReference>
<dbReference type="OrthoDB" id="9794557at2"/>
<reference evidence="2" key="1">
    <citation type="journal article" date="2013" name="ISME J.">
        <title>A small predatory core genome in the divergent marine Bacteriovorax marinus SJ and the terrestrial Bdellovibrio bacteriovorus.</title>
        <authorList>
            <person name="Crossman L.C."/>
            <person name="Chen H."/>
            <person name="Cerdeno-Tarraga A.M."/>
            <person name="Brooks K."/>
            <person name="Quail M.A."/>
            <person name="Pineiro S.A."/>
            <person name="Hobley L."/>
            <person name="Sockett R.E."/>
            <person name="Bentley S.D."/>
            <person name="Parkhill J."/>
            <person name="Williams H.N."/>
            <person name="Stine O.C."/>
        </authorList>
    </citation>
    <scope>NUCLEOTIDE SEQUENCE [LARGE SCALE GENOMIC DNA]</scope>
    <source>
        <strain evidence="2">ATCC BAA-682 / DSM 15412 / SJ</strain>
    </source>
</reference>
<gene>
    <name evidence="1" type="ordered locus">BMS_1391</name>
</gene>